<evidence type="ECO:0000313" key="3">
    <source>
        <dbReference type="EMBL" id="KAK8838591.1"/>
    </source>
</evidence>
<organism evidence="3 4">
    <name type="scientific">Tritrichomonas musculus</name>
    <dbReference type="NCBI Taxonomy" id="1915356"/>
    <lineage>
        <taxon>Eukaryota</taxon>
        <taxon>Metamonada</taxon>
        <taxon>Parabasalia</taxon>
        <taxon>Tritrichomonadida</taxon>
        <taxon>Tritrichomonadidae</taxon>
        <taxon>Tritrichomonas</taxon>
    </lineage>
</organism>
<feature type="signal peptide" evidence="2">
    <location>
        <begin position="1"/>
        <end position="15"/>
    </location>
</feature>
<gene>
    <name evidence="3" type="ORF">M9Y10_033223</name>
</gene>
<reference evidence="3 4" key="1">
    <citation type="submission" date="2024-04" db="EMBL/GenBank/DDBJ databases">
        <title>Tritrichomonas musculus Genome.</title>
        <authorList>
            <person name="Alves-Ferreira E."/>
            <person name="Grigg M."/>
            <person name="Lorenzi H."/>
            <person name="Galac M."/>
        </authorList>
    </citation>
    <scope>NUCLEOTIDE SEQUENCE [LARGE SCALE GENOMIC DNA]</scope>
    <source>
        <strain evidence="3 4">EAF2021</strain>
    </source>
</reference>
<evidence type="ECO:0000256" key="1">
    <source>
        <dbReference type="SAM" id="Phobius"/>
    </source>
</evidence>
<proteinExistence type="predicted"/>
<keyword evidence="1" id="KW-0472">Membrane</keyword>
<keyword evidence="1" id="KW-0812">Transmembrane</keyword>
<dbReference type="InterPro" id="IPR008979">
    <property type="entry name" value="Galactose-bd-like_sf"/>
</dbReference>
<dbReference type="Proteomes" id="UP001470230">
    <property type="component" value="Unassembled WGS sequence"/>
</dbReference>
<dbReference type="InterPro" id="IPR011050">
    <property type="entry name" value="Pectin_lyase_fold/virulence"/>
</dbReference>
<evidence type="ECO:0000313" key="4">
    <source>
        <dbReference type="Proteomes" id="UP001470230"/>
    </source>
</evidence>
<dbReference type="SUPFAM" id="SSF49785">
    <property type="entry name" value="Galactose-binding domain-like"/>
    <property type="match status" value="3"/>
</dbReference>
<protein>
    <recommendedName>
        <fullName evidence="5">F5/8 type C domain-containing protein</fullName>
    </recommendedName>
</protein>
<feature type="chain" id="PRO_5047364430" description="F5/8 type C domain-containing protein" evidence="2">
    <location>
        <begin position="16"/>
        <end position="1124"/>
    </location>
</feature>
<accession>A0ABR2GY56</accession>
<sequence>MILVLILLRLPFSKQKNIKDGYETLSFSDPTGKFADADFVNKHKVPTSNFKYSSTGDRNNNPISNAFDDKSNTYWVSDKPENASFHPSIYINFTTPILLEAFLYDAAYHTPDSNSNRIFDGFPGRLKVYTSINDEPLTLNSIFSGTLLYTWSRIQFKLSVPVKCSRLQLEFYDVSPATSLKSEEKLAGSGGITLIQNFGYDELNNRGTENNYADNNYVNFHKIPTSKFSYTSTGDRSGNPLSNVFDEKGNTYWVSDRPETNEFHPSISINFTEPVSLEAFLYDAAYRTDNQNNERTFDGFPSTLKVYTSLDNAPLSLHTVFTGTPSFPDLRIQFVFGRPVKCTKIKLEFCDVSVAQSLQSTEKLAGVGNLIFLQSTEEEGLSINQATGNYNDTYYLSTHTIPTSNFTYSSTGDKEGYPLSGAFDSVVRSHWVSGRENTDDFHASIFVNFTETVDLEAVLIYAAFHSGSNSRTFDGYPIKFKIHTAVGQGPFKLSALFVGTPIYPWETIQFVLPEAVRCDRIQLEFVEVTPETVFSKGARCACVSGIYFIRHFDYQYTSFEVAKGYYIDKSYISSHLVPLSNFTYMSTGDLNGHPISGAFDSKYADSWVSSFENTATTHASIFVNFTEALLLEAFVYEAGYVTDKSTNQKVLVGFPQKLIIHAALNDEPLTQKAFFFGTCEPPTTKYQFVFPSAIPCNRIQIEFVEVTPEKAFSNSKPCALAHQIDFFSSPLVEISGSTVEGDISTIYVNNSYVKDTITGSDFNDVNLPKNEEYIFVVQKKFSFVNNSFTMNQNRISVIKGSNSPQIVIDNCTFLSCSTKNIEGNGGTINIENCGMKLENSKFDNSSTSGGGGGGLFVRLDQPIENELSVNGCTFSNCSAVFGGAVYIYSSISTNVVKVNYCSFESNKALSKSSDNYMFSGGSALLLCARNAQVLGCRFSKNHGKGGAFKIIDDFVDVDSSAFSGKSSKSMKSNSLVIKDCFFEIASDSSSSLSYEHGKSKSVSVSVDDCTFTGELAEDAHHIEDSSVTKDSKMIRIKSCKFSSGKEKAVNGNFNGLFNVEFNFGESKNEISSAKTMKKTKRQYNLAVQLTSAVFVVFIAIAVIVAIFIKLRNNNSINNDDQIDI</sequence>
<feature type="transmembrane region" description="Helical" evidence="1">
    <location>
        <begin position="1085"/>
        <end position="1108"/>
    </location>
</feature>
<evidence type="ECO:0000256" key="2">
    <source>
        <dbReference type="SAM" id="SignalP"/>
    </source>
</evidence>
<keyword evidence="1" id="KW-1133">Transmembrane helix</keyword>
<keyword evidence="2" id="KW-0732">Signal</keyword>
<dbReference type="Gene3D" id="2.60.120.260">
    <property type="entry name" value="Galactose-binding domain-like"/>
    <property type="match status" value="2"/>
</dbReference>
<evidence type="ECO:0008006" key="5">
    <source>
        <dbReference type="Google" id="ProtNLM"/>
    </source>
</evidence>
<comment type="caution">
    <text evidence="3">The sequence shown here is derived from an EMBL/GenBank/DDBJ whole genome shotgun (WGS) entry which is preliminary data.</text>
</comment>
<keyword evidence="4" id="KW-1185">Reference proteome</keyword>
<name>A0ABR2GY56_9EUKA</name>
<dbReference type="EMBL" id="JAPFFF010000055">
    <property type="protein sequence ID" value="KAK8838591.1"/>
    <property type="molecule type" value="Genomic_DNA"/>
</dbReference>
<dbReference type="SUPFAM" id="SSF51126">
    <property type="entry name" value="Pectin lyase-like"/>
    <property type="match status" value="1"/>
</dbReference>